<dbReference type="RefSeq" id="WP_386097574.1">
    <property type="nucleotide sequence ID" value="NZ_JBHUOZ010000002.1"/>
</dbReference>
<evidence type="ECO:0000256" key="5">
    <source>
        <dbReference type="ARBA" id="ARBA00023136"/>
    </source>
</evidence>
<dbReference type="EMBL" id="JBHUOZ010000002">
    <property type="protein sequence ID" value="MFD2919895.1"/>
    <property type="molecule type" value="Genomic_DNA"/>
</dbReference>
<evidence type="ECO:0000256" key="3">
    <source>
        <dbReference type="ARBA" id="ARBA00022692"/>
    </source>
</evidence>
<keyword evidence="4 6" id="KW-1133">Transmembrane helix</keyword>
<feature type="domain" description="RDD" evidence="7">
    <location>
        <begin position="27"/>
        <end position="143"/>
    </location>
</feature>
<feature type="transmembrane region" description="Helical" evidence="6">
    <location>
        <begin position="41"/>
        <end position="60"/>
    </location>
</feature>
<proteinExistence type="predicted"/>
<dbReference type="Proteomes" id="UP001597511">
    <property type="component" value="Unassembled WGS sequence"/>
</dbReference>
<evidence type="ECO:0000256" key="4">
    <source>
        <dbReference type="ARBA" id="ARBA00022989"/>
    </source>
</evidence>
<dbReference type="InterPro" id="IPR051791">
    <property type="entry name" value="Pra-immunoreactive"/>
</dbReference>
<evidence type="ECO:0000256" key="1">
    <source>
        <dbReference type="ARBA" id="ARBA00004651"/>
    </source>
</evidence>
<keyword evidence="9" id="KW-1185">Reference proteome</keyword>
<evidence type="ECO:0000313" key="9">
    <source>
        <dbReference type="Proteomes" id="UP001597511"/>
    </source>
</evidence>
<name>A0ABW6A631_9BACT</name>
<sequence length="165" mass="19207">MENNYQNQEQEYNLADDLNNLAQYTTADKGRRFINFLVDNLLMQYVVGFATGYLLALVLIELAPDFLYEVINEPAGTINYFLFTYMVAIFNYLVYYTFCEKLFKGYTLGKLLSGTRAIRKDGTELTWKDAFLRSLIRLVPFEPFSGLGDEPWHDTWTNTTVIQTR</sequence>
<keyword evidence="5 6" id="KW-0472">Membrane</keyword>
<organism evidence="8 9">
    <name type="scientific">Terrimonas rubra</name>
    <dbReference type="NCBI Taxonomy" id="1035890"/>
    <lineage>
        <taxon>Bacteria</taxon>
        <taxon>Pseudomonadati</taxon>
        <taxon>Bacteroidota</taxon>
        <taxon>Chitinophagia</taxon>
        <taxon>Chitinophagales</taxon>
        <taxon>Chitinophagaceae</taxon>
        <taxon>Terrimonas</taxon>
    </lineage>
</organism>
<comment type="caution">
    <text evidence="8">The sequence shown here is derived from an EMBL/GenBank/DDBJ whole genome shotgun (WGS) entry which is preliminary data.</text>
</comment>
<dbReference type="InterPro" id="IPR010432">
    <property type="entry name" value="RDD"/>
</dbReference>
<accession>A0ABW6A631</accession>
<dbReference type="Pfam" id="PF06271">
    <property type="entry name" value="RDD"/>
    <property type="match status" value="1"/>
</dbReference>
<evidence type="ECO:0000256" key="2">
    <source>
        <dbReference type="ARBA" id="ARBA00022475"/>
    </source>
</evidence>
<gene>
    <name evidence="8" type="ORF">ACFS6H_09270</name>
</gene>
<keyword evidence="2" id="KW-1003">Cell membrane</keyword>
<comment type="subcellular location">
    <subcellularLocation>
        <location evidence="1">Cell membrane</location>
        <topology evidence="1">Multi-pass membrane protein</topology>
    </subcellularLocation>
</comment>
<evidence type="ECO:0000313" key="8">
    <source>
        <dbReference type="EMBL" id="MFD2919895.1"/>
    </source>
</evidence>
<evidence type="ECO:0000256" key="6">
    <source>
        <dbReference type="SAM" id="Phobius"/>
    </source>
</evidence>
<feature type="transmembrane region" description="Helical" evidence="6">
    <location>
        <begin position="80"/>
        <end position="98"/>
    </location>
</feature>
<reference evidence="9" key="1">
    <citation type="journal article" date="2019" name="Int. J. Syst. Evol. Microbiol.">
        <title>The Global Catalogue of Microorganisms (GCM) 10K type strain sequencing project: providing services to taxonomists for standard genome sequencing and annotation.</title>
        <authorList>
            <consortium name="The Broad Institute Genomics Platform"/>
            <consortium name="The Broad Institute Genome Sequencing Center for Infectious Disease"/>
            <person name="Wu L."/>
            <person name="Ma J."/>
        </authorList>
    </citation>
    <scope>NUCLEOTIDE SEQUENCE [LARGE SCALE GENOMIC DNA]</scope>
    <source>
        <strain evidence="9">KCTC 23299</strain>
    </source>
</reference>
<keyword evidence="3 6" id="KW-0812">Transmembrane</keyword>
<protein>
    <submittedName>
        <fullName evidence="8">RDD family protein</fullName>
    </submittedName>
</protein>
<evidence type="ECO:0000259" key="7">
    <source>
        <dbReference type="Pfam" id="PF06271"/>
    </source>
</evidence>
<dbReference type="PANTHER" id="PTHR36115">
    <property type="entry name" value="PROLINE-RICH ANTIGEN HOMOLOG-RELATED"/>
    <property type="match status" value="1"/>
</dbReference>
<dbReference type="PANTHER" id="PTHR36115:SF4">
    <property type="entry name" value="MEMBRANE PROTEIN"/>
    <property type="match status" value="1"/>
</dbReference>